<organism evidence="7 8">
    <name type="scientific">Lacrimispora amygdalina</name>
    <dbReference type="NCBI Taxonomy" id="253257"/>
    <lineage>
        <taxon>Bacteria</taxon>
        <taxon>Bacillati</taxon>
        <taxon>Bacillota</taxon>
        <taxon>Clostridia</taxon>
        <taxon>Lachnospirales</taxon>
        <taxon>Lachnospiraceae</taxon>
        <taxon>Lacrimispora</taxon>
    </lineage>
</organism>
<dbReference type="OrthoDB" id="9764248at2"/>
<dbReference type="SUPFAM" id="SSF48264">
    <property type="entry name" value="Cytochrome P450"/>
    <property type="match status" value="1"/>
</dbReference>
<dbReference type="EMBL" id="BRPJ01000033">
    <property type="protein sequence ID" value="GLB29992.1"/>
    <property type="molecule type" value="Genomic_DNA"/>
</dbReference>
<dbReference type="GO" id="GO:0004497">
    <property type="term" value="F:monooxygenase activity"/>
    <property type="evidence" value="ECO:0007669"/>
    <property type="project" value="InterPro"/>
</dbReference>
<accession>A0A3E2NDU9</accession>
<evidence type="ECO:0000313" key="9">
    <source>
        <dbReference type="Proteomes" id="UP001419084"/>
    </source>
</evidence>
<dbReference type="GO" id="GO:0005506">
    <property type="term" value="F:iron ion binding"/>
    <property type="evidence" value="ECO:0007669"/>
    <property type="project" value="InterPro"/>
</dbReference>
<keyword evidence="2" id="KW-0349">Heme</keyword>
<evidence type="ECO:0000313" key="6">
    <source>
        <dbReference type="EMBL" id="GLB29992.1"/>
    </source>
</evidence>
<evidence type="ECO:0000313" key="7">
    <source>
        <dbReference type="EMBL" id="RFZ79198.1"/>
    </source>
</evidence>
<proteinExistence type="inferred from homology"/>
<evidence type="ECO:0000256" key="3">
    <source>
        <dbReference type="ARBA" id="ARBA00022723"/>
    </source>
</evidence>
<name>A0A3E2NDU9_9FIRM</name>
<gene>
    <name evidence="6" type="primary">cypC</name>
    <name evidence="7" type="ORF">DS742_09220</name>
    <name evidence="6" type="ORF">LAD12857_19150</name>
</gene>
<evidence type="ECO:0000256" key="4">
    <source>
        <dbReference type="ARBA" id="ARBA00023002"/>
    </source>
</evidence>
<reference evidence="6 9" key="2">
    <citation type="journal article" date="2024" name="Int. J. Syst. Evol. Microbiol.">
        <title>Lacrimispora brassicae sp. nov. isolated from fermented cabbage, and proposal of Clostridium indicum Gundawar et al. 2019 and Clostridium methoxybenzovorans Mechichi et al. 1999 as heterotypic synonyms of Lacrimispora amygdalina (Parshina et al. 2003) Haas and Blanchard 2020 and Lacrimispora indolis (McClung and McCoy 1957) Haas and Blanchard 2020, respectively.</title>
        <authorList>
            <person name="Kobayashi H."/>
            <person name="Tanizawa Y."/>
            <person name="Sakamoto M."/>
            <person name="Ohkuma M."/>
            <person name="Tohno M."/>
        </authorList>
    </citation>
    <scope>NUCLEOTIDE SEQUENCE [LARGE SCALE GENOMIC DNA]</scope>
    <source>
        <strain evidence="6 9">DSM 12857</strain>
    </source>
</reference>
<keyword evidence="3" id="KW-0479">Metal-binding</keyword>
<dbReference type="EMBL" id="QOHO01000026">
    <property type="protein sequence ID" value="RFZ79198.1"/>
    <property type="molecule type" value="Genomic_DNA"/>
</dbReference>
<dbReference type="InterPro" id="IPR001128">
    <property type="entry name" value="Cyt_P450"/>
</dbReference>
<sequence length="423" mass="49056">MEVKERIVQDKGLDHTLKLLEEGYLFIKNRTDRYHCNMFETHIMGEKAICLSGEEACKIFYDEELFQRKGAMPMRIQKTLFGVNAIQGMDNEAHTQRKLFFMSLMTDVHQKELSKLFEKEMEAAAERWVSQDQIELFREAKNIICKVSCLWTAVPFQESEVEDRADDFCSMIDGIGGVGPRYWKGKTARNRTEEWISGIIEEVRQGKLSVKEDSALNLIAFHREPDGNLMELQMAAKELINIIRPIVAISTYITFTALAIYEHPQCREDLLHNDDNYYEMFVQEVRRYYPFTPFVGARVHKDFVWDQYEFKKGVLVLLDVYGMNHDPVIWGDPDRFRPERFQEQKDRTYSFIPQGGGDPAKGHRCPGEGITIEIMKAGLNFLVNKIDFVVPEQDLSYSLSRIPTLPKSGFIMKQIKKTGLKST</sequence>
<keyword evidence="4" id="KW-0560">Oxidoreductase</keyword>
<protein>
    <submittedName>
        <fullName evidence="7">Cytochrome P450</fullName>
    </submittedName>
</protein>
<dbReference type="CDD" id="cd11067">
    <property type="entry name" value="CYP152"/>
    <property type="match status" value="1"/>
</dbReference>
<dbReference type="Proteomes" id="UP000260680">
    <property type="component" value="Unassembled WGS sequence"/>
</dbReference>
<dbReference type="InterPro" id="IPR036396">
    <property type="entry name" value="Cyt_P450_sf"/>
</dbReference>
<evidence type="ECO:0000313" key="8">
    <source>
        <dbReference type="Proteomes" id="UP000260680"/>
    </source>
</evidence>
<comment type="similarity">
    <text evidence="1">Belongs to the cytochrome P450 family.</text>
</comment>
<comment type="caution">
    <text evidence="7">The sequence shown here is derived from an EMBL/GenBank/DDBJ whole genome shotgun (WGS) entry which is preliminary data.</text>
</comment>
<evidence type="ECO:0000256" key="1">
    <source>
        <dbReference type="ARBA" id="ARBA00010617"/>
    </source>
</evidence>
<dbReference type="GO" id="GO:0020037">
    <property type="term" value="F:heme binding"/>
    <property type="evidence" value="ECO:0007669"/>
    <property type="project" value="InterPro"/>
</dbReference>
<keyword evidence="9" id="KW-1185">Reference proteome</keyword>
<dbReference type="PANTHER" id="PTHR24302:SF15">
    <property type="entry name" value="FATTY-ACID PEROXYGENASE"/>
    <property type="match status" value="1"/>
</dbReference>
<dbReference type="AlphaFoldDB" id="A0A3E2NDU9"/>
<dbReference type="RefSeq" id="WP_117416709.1">
    <property type="nucleotide sequence ID" value="NZ_BRPJ01000033.1"/>
</dbReference>
<evidence type="ECO:0000256" key="5">
    <source>
        <dbReference type="ARBA" id="ARBA00023004"/>
    </source>
</evidence>
<dbReference type="Gene3D" id="1.10.630.10">
    <property type="entry name" value="Cytochrome P450"/>
    <property type="match status" value="1"/>
</dbReference>
<dbReference type="PANTHER" id="PTHR24302">
    <property type="entry name" value="CYTOCHROME P450 FAMILY 3"/>
    <property type="match status" value="1"/>
</dbReference>
<dbReference type="Proteomes" id="UP001419084">
    <property type="component" value="Unassembled WGS sequence"/>
</dbReference>
<dbReference type="Pfam" id="PF00067">
    <property type="entry name" value="p450"/>
    <property type="match status" value="1"/>
</dbReference>
<dbReference type="InterPro" id="IPR050705">
    <property type="entry name" value="Cytochrome_P450_3A"/>
</dbReference>
<dbReference type="GO" id="GO:0016705">
    <property type="term" value="F:oxidoreductase activity, acting on paired donors, with incorporation or reduction of molecular oxygen"/>
    <property type="evidence" value="ECO:0007669"/>
    <property type="project" value="InterPro"/>
</dbReference>
<reference evidence="7 8" key="1">
    <citation type="submission" date="2018-07" db="EMBL/GenBank/DDBJ databases">
        <title>New species, Clostridium PI-S10-A1B.</title>
        <authorList>
            <person name="Krishna G."/>
            <person name="Summeta K."/>
            <person name="Shikha S."/>
            <person name="Prabhu P.B."/>
            <person name="Suresh K."/>
        </authorList>
    </citation>
    <scope>NUCLEOTIDE SEQUENCE [LARGE SCALE GENOMIC DNA]</scope>
    <source>
        <strain evidence="7 8">PI-S10-A1B</strain>
    </source>
</reference>
<evidence type="ECO:0000256" key="2">
    <source>
        <dbReference type="ARBA" id="ARBA00022617"/>
    </source>
</evidence>
<keyword evidence="5" id="KW-0408">Iron</keyword>